<dbReference type="UniPathway" id="UPA00219"/>
<evidence type="ECO:0000256" key="12">
    <source>
        <dbReference type="ARBA" id="ARBA00022857"/>
    </source>
</evidence>
<feature type="active site" description="Proton donor" evidence="20">
    <location>
        <position position="241"/>
    </location>
</feature>
<name>A0A1H6S913_9GAMM</name>
<evidence type="ECO:0000256" key="11">
    <source>
        <dbReference type="ARBA" id="ARBA00022827"/>
    </source>
</evidence>
<keyword evidence="11 20" id="KW-0274">FAD</keyword>
<dbReference type="GO" id="GO:0071949">
    <property type="term" value="F:FAD binding"/>
    <property type="evidence" value="ECO:0007669"/>
    <property type="project" value="InterPro"/>
</dbReference>
<dbReference type="Proteomes" id="UP000242999">
    <property type="component" value="Unassembled WGS sequence"/>
</dbReference>
<dbReference type="Gene3D" id="3.30.43.10">
    <property type="entry name" value="Uridine Diphospho-n-acetylenolpyruvylglucosamine Reductase, domain 2"/>
    <property type="match status" value="1"/>
</dbReference>
<dbReference type="EC" id="1.3.1.98" evidence="6 20"/>
<dbReference type="InterPro" id="IPR016166">
    <property type="entry name" value="FAD-bd_PCMH"/>
</dbReference>
<keyword evidence="17 20" id="KW-0961">Cell wall biogenesis/degradation</keyword>
<dbReference type="Pfam" id="PF01565">
    <property type="entry name" value="FAD_binding_4"/>
    <property type="match status" value="1"/>
</dbReference>
<dbReference type="HAMAP" id="MF_00037">
    <property type="entry name" value="MurB"/>
    <property type="match status" value="1"/>
</dbReference>
<dbReference type="GO" id="GO:0071555">
    <property type="term" value="P:cell wall organization"/>
    <property type="evidence" value="ECO:0007669"/>
    <property type="project" value="UniProtKB-KW"/>
</dbReference>
<keyword evidence="9 20" id="KW-0132">Cell division</keyword>
<evidence type="ECO:0000313" key="22">
    <source>
        <dbReference type="EMBL" id="SEI60205.1"/>
    </source>
</evidence>
<comment type="catalytic activity">
    <reaction evidence="19 20">
        <text>UDP-N-acetyl-alpha-D-muramate + NADP(+) = UDP-N-acetyl-3-O-(1-carboxyvinyl)-alpha-D-glucosamine + NADPH + H(+)</text>
        <dbReference type="Rhea" id="RHEA:12248"/>
        <dbReference type="ChEBI" id="CHEBI:15378"/>
        <dbReference type="ChEBI" id="CHEBI:57783"/>
        <dbReference type="ChEBI" id="CHEBI:58349"/>
        <dbReference type="ChEBI" id="CHEBI:68483"/>
        <dbReference type="ChEBI" id="CHEBI:70757"/>
        <dbReference type="EC" id="1.3.1.98"/>
    </reaction>
</comment>
<dbReference type="SUPFAM" id="SSF56176">
    <property type="entry name" value="FAD-binding/transporter-associated domain-like"/>
    <property type="match status" value="1"/>
</dbReference>
<dbReference type="InterPro" id="IPR036635">
    <property type="entry name" value="MurB_C_sf"/>
</dbReference>
<evidence type="ECO:0000256" key="13">
    <source>
        <dbReference type="ARBA" id="ARBA00022960"/>
    </source>
</evidence>
<dbReference type="Gene3D" id="3.90.78.10">
    <property type="entry name" value="UDP-N-acetylenolpyruvoylglucosamine reductase, C-terminal domain"/>
    <property type="match status" value="1"/>
</dbReference>
<comment type="pathway">
    <text evidence="4 20">Cell wall biogenesis; peptidoglycan biosynthesis.</text>
</comment>
<keyword evidence="14 20" id="KW-0573">Peptidoglycan synthesis</keyword>
<dbReference type="InterPro" id="IPR006094">
    <property type="entry name" value="Oxid_FAD_bind_N"/>
</dbReference>
<comment type="function">
    <text evidence="2 20">Cell wall formation.</text>
</comment>
<dbReference type="Pfam" id="PF02873">
    <property type="entry name" value="MurB_C"/>
    <property type="match status" value="1"/>
</dbReference>
<gene>
    <name evidence="20" type="primary">murB</name>
    <name evidence="22" type="ORF">SAMN05421831_10564</name>
</gene>
<comment type="cofactor">
    <cofactor evidence="1 20">
        <name>FAD</name>
        <dbReference type="ChEBI" id="CHEBI:57692"/>
    </cofactor>
</comment>
<dbReference type="GO" id="GO:0008762">
    <property type="term" value="F:UDP-N-acetylmuramate dehydrogenase activity"/>
    <property type="evidence" value="ECO:0007669"/>
    <property type="project" value="UniProtKB-UniRule"/>
</dbReference>
<dbReference type="GO" id="GO:0005829">
    <property type="term" value="C:cytosol"/>
    <property type="evidence" value="ECO:0007669"/>
    <property type="project" value="TreeGrafter"/>
</dbReference>
<dbReference type="InterPro" id="IPR016167">
    <property type="entry name" value="FAD-bd_PCMH_sub1"/>
</dbReference>
<reference evidence="23" key="1">
    <citation type="submission" date="2016-10" db="EMBL/GenBank/DDBJ databases">
        <authorList>
            <person name="Varghese N."/>
            <person name="Submissions S."/>
        </authorList>
    </citation>
    <scope>NUCLEOTIDE SEQUENCE [LARGE SCALE GENOMIC DNA]</scope>
    <source>
        <strain evidence="23">DSM 7165</strain>
    </source>
</reference>
<evidence type="ECO:0000256" key="4">
    <source>
        <dbReference type="ARBA" id="ARBA00004752"/>
    </source>
</evidence>
<dbReference type="EMBL" id="FNYH01000005">
    <property type="protein sequence ID" value="SEI60205.1"/>
    <property type="molecule type" value="Genomic_DNA"/>
</dbReference>
<evidence type="ECO:0000256" key="5">
    <source>
        <dbReference type="ARBA" id="ARBA00010485"/>
    </source>
</evidence>
<keyword evidence="16 20" id="KW-0131">Cell cycle</keyword>
<dbReference type="PROSITE" id="PS51387">
    <property type="entry name" value="FAD_PCMH"/>
    <property type="match status" value="1"/>
</dbReference>
<organism evidence="22 23">
    <name type="scientific">Allopseudospirillum japonicum</name>
    <dbReference type="NCBI Taxonomy" id="64971"/>
    <lineage>
        <taxon>Bacteria</taxon>
        <taxon>Pseudomonadati</taxon>
        <taxon>Pseudomonadota</taxon>
        <taxon>Gammaproteobacteria</taxon>
        <taxon>Oceanospirillales</taxon>
        <taxon>Oceanospirillaceae</taxon>
        <taxon>Allopseudospirillum</taxon>
    </lineage>
</organism>
<dbReference type="InterPro" id="IPR036318">
    <property type="entry name" value="FAD-bd_PCMH-like_sf"/>
</dbReference>
<dbReference type="InterPro" id="IPR016169">
    <property type="entry name" value="FAD-bd_PCMH_sub2"/>
</dbReference>
<evidence type="ECO:0000256" key="2">
    <source>
        <dbReference type="ARBA" id="ARBA00003921"/>
    </source>
</evidence>
<evidence type="ECO:0000256" key="8">
    <source>
        <dbReference type="ARBA" id="ARBA00022490"/>
    </source>
</evidence>
<keyword evidence="10 20" id="KW-0285">Flavoprotein</keyword>
<evidence type="ECO:0000256" key="7">
    <source>
        <dbReference type="ARBA" id="ARBA00015188"/>
    </source>
</evidence>
<feature type="active site" evidence="20">
    <location>
        <position position="338"/>
    </location>
</feature>
<evidence type="ECO:0000256" key="10">
    <source>
        <dbReference type="ARBA" id="ARBA00022630"/>
    </source>
</evidence>
<evidence type="ECO:0000256" key="6">
    <source>
        <dbReference type="ARBA" id="ARBA00012518"/>
    </source>
</evidence>
<dbReference type="InterPro" id="IPR003170">
    <property type="entry name" value="MurB"/>
</dbReference>
<dbReference type="NCBIfam" id="NF000755">
    <property type="entry name" value="PRK00046.1"/>
    <property type="match status" value="1"/>
</dbReference>
<evidence type="ECO:0000256" key="3">
    <source>
        <dbReference type="ARBA" id="ARBA00004496"/>
    </source>
</evidence>
<protein>
    <recommendedName>
        <fullName evidence="7 20">UDP-N-acetylenolpyruvoylglucosamine reductase</fullName>
        <ecNumber evidence="6 20">1.3.1.98</ecNumber>
    </recommendedName>
    <alternativeName>
        <fullName evidence="18 20">UDP-N-acetylmuramate dehydrogenase</fullName>
    </alternativeName>
</protein>
<keyword evidence="12 20" id="KW-0521">NADP</keyword>
<evidence type="ECO:0000256" key="16">
    <source>
        <dbReference type="ARBA" id="ARBA00023306"/>
    </source>
</evidence>
<dbReference type="NCBIfam" id="TIGR00179">
    <property type="entry name" value="murB"/>
    <property type="match status" value="1"/>
</dbReference>
<dbReference type="AlphaFoldDB" id="A0A1H6S913"/>
<evidence type="ECO:0000256" key="20">
    <source>
        <dbReference type="HAMAP-Rule" id="MF_00037"/>
    </source>
</evidence>
<evidence type="ECO:0000259" key="21">
    <source>
        <dbReference type="PROSITE" id="PS51387"/>
    </source>
</evidence>
<dbReference type="GO" id="GO:0051301">
    <property type="term" value="P:cell division"/>
    <property type="evidence" value="ECO:0007669"/>
    <property type="project" value="UniProtKB-KW"/>
</dbReference>
<dbReference type="STRING" id="64971.SAMN05421831_10564"/>
<proteinExistence type="inferred from homology"/>
<comment type="subcellular location">
    <subcellularLocation>
        <location evidence="3 20">Cytoplasm</location>
    </subcellularLocation>
</comment>
<keyword evidence="8 20" id="KW-0963">Cytoplasm</keyword>
<evidence type="ECO:0000256" key="17">
    <source>
        <dbReference type="ARBA" id="ARBA00023316"/>
    </source>
</evidence>
<dbReference type="SUPFAM" id="SSF56194">
    <property type="entry name" value="Uridine diphospho-N-Acetylenolpyruvylglucosamine reductase, MurB, C-terminal domain"/>
    <property type="match status" value="1"/>
</dbReference>
<evidence type="ECO:0000313" key="23">
    <source>
        <dbReference type="Proteomes" id="UP000242999"/>
    </source>
</evidence>
<feature type="active site" evidence="20">
    <location>
        <position position="166"/>
    </location>
</feature>
<evidence type="ECO:0000256" key="9">
    <source>
        <dbReference type="ARBA" id="ARBA00022618"/>
    </source>
</evidence>
<dbReference type="PANTHER" id="PTHR21071:SF4">
    <property type="entry name" value="UDP-N-ACETYLENOLPYRUVOYLGLUCOSAMINE REDUCTASE"/>
    <property type="match status" value="1"/>
</dbReference>
<dbReference type="PANTHER" id="PTHR21071">
    <property type="entry name" value="UDP-N-ACETYLENOLPYRUVOYLGLUCOSAMINE REDUCTASE"/>
    <property type="match status" value="1"/>
</dbReference>
<dbReference type="GO" id="GO:0009252">
    <property type="term" value="P:peptidoglycan biosynthetic process"/>
    <property type="evidence" value="ECO:0007669"/>
    <property type="project" value="UniProtKB-UniRule"/>
</dbReference>
<evidence type="ECO:0000256" key="18">
    <source>
        <dbReference type="ARBA" id="ARBA00031026"/>
    </source>
</evidence>
<feature type="domain" description="FAD-binding PCMH-type" evidence="21">
    <location>
        <begin position="18"/>
        <end position="195"/>
    </location>
</feature>
<accession>A0A1H6S913</accession>
<evidence type="ECO:0000256" key="15">
    <source>
        <dbReference type="ARBA" id="ARBA00023002"/>
    </source>
</evidence>
<keyword evidence="15 20" id="KW-0560">Oxidoreductase</keyword>
<evidence type="ECO:0000256" key="14">
    <source>
        <dbReference type="ARBA" id="ARBA00022984"/>
    </source>
</evidence>
<dbReference type="RefSeq" id="WP_177166813.1">
    <property type="nucleotide sequence ID" value="NZ_FNYH01000005.1"/>
</dbReference>
<keyword evidence="13 20" id="KW-0133">Cell shape</keyword>
<evidence type="ECO:0000256" key="19">
    <source>
        <dbReference type="ARBA" id="ARBA00048914"/>
    </source>
</evidence>
<dbReference type="GO" id="GO:0008360">
    <property type="term" value="P:regulation of cell shape"/>
    <property type="evidence" value="ECO:0007669"/>
    <property type="project" value="UniProtKB-KW"/>
</dbReference>
<evidence type="ECO:0000256" key="1">
    <source>
        <dbReference type="ARBA" id="ARBA00001974"/>
    </source>
</evidence>
<dbReference type="InterPro" id="IPR011601">
    <property type="entry name" value="MurB_C"/>
</dbReference>
<sequence length="344" mass="37957">MSLVLEQNANLQPLHTLAFAAQARYFARVQNVQQLAQAYQKAQTDKIPLYPLGHGSNLILPEFVNAFVVQWMPKHIRCCAQTSDYVELEVDAGCVWDDLVNFSVQKTWYGLENLAAIPGTVGAAPVQNIGAYGVEFASVVQGVQIFDAQKGELFWLEASACEFAYRHSRFKVAAVQGGLRGHTFIVAVRIRLAKQGQLNFSYADLAQGPDAPKTPAQMAARIRAIRAAKLPDPKILPNVGSFFQNPVICRAQAQSLQAQYPQIPLYATPEPDKVKVAAAWLIETCGLKGWRQGHVGVSPQQALVLVHYGHGRVQELLTLAGLIQQQVKQKFAIELQPEPEYWGT</sequence>
<comment type="similarity">
    <text evidence="5 20">Belongs to the MurB family.</text>
</comment>
<dbReference type="Gene3D" id="3.30.465.10">
    <property type="match status" value="1"/>
</dbReference>
<keyword evidence="23" id="KW-1185">Reference proteome</keyword>